<organism evidence="2 3">
    <name type="scientific">Eumeta variegata</name>
    <name type="common">Bagworm moth</name>
    <name type="synonym">Eumeta japonica</name>
    <dbReference type="NCBI Taxonomy" id="151549"/>
    <lineage>
        <taxon>Eukaryota</taxon>
        <taxon>Metazoa</taxon>
        <taxon>Ecdysozoa</taxon>
        <taxon>Arthropoda</taxon>
        <taxon>Hexapoda</taxon>
        <taxon>Insecta</taxon>
        <taxon>Pterygota</taxon>
        <taxon>Neoptera</taxon>
        <taxon>Endopterygota</taxon>
        <taxon>Lepidoptera</taxon>
        <taxon>Glossata</taxon>
        <taxon>Ditrysia</taxon>
        <taxon>Tineoidea</taxon>
        <taxon>Psychidae</taxon>
        <taxon>Oiketicinae</taxon>
        <taxon>Eumeta</taxon>
    </lineage>
</organism>
<feature type="region of interest" description="Disordered" evidence="1">
    <location>
        <begin position="92"/>
        <end position="127"/>
    </location>
</feature>
<evidence type="ECO:0000256" key="1">
    <source>
        <dbReference type="SAM" id="MobiDB-lite"/>
    </source>
</evidence>
<proteinExistence type="predicted"/>
<name>A0A4C1YR24_EUMVA</name>
<gene>
    <name evidence="2" type="ORF">EVAR_61081_1</name>
</gene>
<evidence type="ECO:0000313" key="3">
    <source>
        <dbReference type="Proteomes" id="UP000299102"/>
    </source>
</evidence>
<sequence>MQQRLPPGYDLTGSCGQLSRVSIWMRRVRFVAFAASLSVRPHDCGPRPRDPRLSPASILENTADEHGKCRIAHVRGARRAGGAVPFPVSAVSGSRAKDDNLVDGAPRTPLAPRRAPTVDSSRREAGRGERSECLRVDVLRTRLNLETHKPFVRNDPQRAKYLCAAPRSPTWSRLYLVVPTCTYVKPDDCIEKYLTL</sequence>
<accession>A0A4C1YR24</accession>
<dbReference type="EMBL" id="BGZK01001317">
    <property type="protein sequence ID" value="GBP77079.1"/>
    <property type="molecule type" value="Genomic_DNA"/>
</dbReference>
<keyword evidence="3" id="KW-1185">Reference proteome</keyword>
<dbReference type="Proteomes" id="UP000299102">
    <property type="component" value="Unassembled WGS sequence"/>
</dbReference>
<dbReference type="AlphaFoldDB" id="A0A4C1YR24"/>
<comment type="caution">
    <text evidence="2">The sequence shown here is derived from an EMBL/GenBank/DDBJ whole genome shotgun (WGS) entry which is preliminary data.</text>
</comment>
<protein>
    <submittedName>
        <fullName evidence="2">Uncharacterized protein</fullName>
    </submittedName>
</protein>
<reference evidence="2 3" key="1">
    <citation type="journal article" date="2019" name="Commun. Biol.">
        <title>The bagworm genome reveals a unique fibroin gene that provides high tensile strength.</title>
        <authorList>
            <person name="Kono N."/>
            <person name="Nakamura H."/>
            <person name="Ohtoshi R."/>
            <person name="Tomita M."/>
            <person name="Numata K."/>
            <person name="Arakawa K."/>
        </authorList>
    </citation>
    <scope>NUCLEOTIDE SEQUENCE [LARGE SCALE GENOMIC DNA]</scope>
</reference>
<feature type="compositionally biased region" description="Low complexity" evidence="1">
    <location>
        <begin position="105"/>
        <end position="117"/>
    </location>
</feature>
<evidence type="ECO:0000313" key="2">
    <source>
        <dbReference type="EMBL" id="GBP77079.1"/>
    </source>
</evidence>